<dbReference type="AlphaFoldDB" id="A0A0A7EBZ3"/>
<evidence type="ECO:0000256" key="3">
    <source>
        <dbReference type="ARBA" id="ARBA00022989"/>
    </source>
</evidence>
<dbReference type="InterPro" id="IPR019109">
    <property type="entry name" value="MamF_MmsF"/>
</dbReference>
<gene>
    <name evidence="6" type="ORF">OM33_02515</name>
</gene>
<evidence type="ECO:0000256" key="1">
    <source>
        <dbReference type="ARBA" id="ARBA00004141"/>
    </source>
</evidence>
<evidence type="ECO:0000313" key="6">
    <source>
        <dbReference type="EMBL" id="AIY64150.1"/>
    </source>
</evidence>
<sequence length="121" mass="13632">MTDQVVETNEKQDASAKNGAKINYVLYLASIILGITGLIAVIMAYVNRKDAPEWVQTHYQFQIRTFWIGLLYAVIGGILSVVGIGLLILLFYLVWLIVRCVKGLKALDKNEPIENPTSWMF</sequence>
<dbReference type="KEGG" id="pseo:OM33_02515"/>
<dbReference type="Proteomes" id="UP000030341">
    <property type="component" value="Chromosome 1"/>
</dbReference>
<protein>
    <submittedName>
        <fullName evidence="6">Membrane protein</fullName>
    </submittedName>
</protein>
<feature type="transmembrane region" description="Helical" evidence="5">
    <location>
        <begin position="24"/>
        <end position="46"/>
    </location>
</feature>
<evidence type="ECO:0000313" key="7">
    <source>
        <dbReference type="Proteomes" id="UP000030341"/>
    </source>
</evidence>
<dbReference type="OrthoDB" id="5405464at2"/>
<dbReference type="RefSeq" id="WP_038638335.1">
    <property type="nucleotide sequence ID" value="NZ_CP009888.1"/>
</dbReference>
<evidence type="ECO:0000256" key="5">
    <source>
        <dbReference type="SAM" id="Phobius"/>
    </source>
</evidence>
<dbReference type="EMBL" id="CP009888">
    <property type="protein sequence ID" value="AIY64150.1"/>
    <property type="molecule type" value="Genomic_DNA"/>
</dbReference>
<keyword evidence="2 5" id="KW-0812">Transmembrane</keyword>
<keyword evidence="4 5" id="KW-0472">Membrane</keyword>
<keyword evidence="3 5" id="KW-1133">Transmembrane helix</keyword>
<evidence type="ECO:0000256" key="4">
    <source>
        <dbReference type="ARBA" id="ARBA00023136"/>
    </source>
</evidence>
<dbReference type="HOGENOM" id="CLU_129294_2_0_6"/>
<keyword evidence="7" id="KW-1185">Reference proteome</keyword>
<feature type="transmembrane region" description="Helical" evidence="5">
    <location>
        <begin position="66"/>
        <end position="98"/>
    </location>
</feature>
<proteinExistence type="predicted"/>
<dbReference type="Pfam" id="PF09685">
    <property type="entry name" value="MamF_MmsF"/>
    <property type="match status" value="1"/>
</dbReference>
<organism evidence="6 7">
    <name type="scientific">Pseudoalteromonas piratica</name>
    <dbReference type="NCBI Taxonomy" id="1348114"/>
    <lineage>
        <taxon>Bacteria</taxon>
        <taxon>Pseudomonadati</taxon>
        <taxon>Pseudomonadota</taxon>
        <taxon>Gammaproteobacteria</taxon>
        <taxon>Alteromonadales</taxon>
        <taxon>Pseudoalteromonadaceae</taxon>
        <taxon>Pseudoalteromonas</taxon>
    </lineage>
</organism>
<reference evidence="6 7" key="1">
    <citation type="submission" date="2014-11" db="EMBL/GenBank/DDBJ databases">
        <title>Complete Genome Sequence of Pseudoalteromonas sp. Strain OCN003 Isolated from Kaneohe Bay, Oahu, Hawaii.</title>
        <authorList>
            <person name="Beurmann S."/>
            <person name="Videau P."/>
            <person name="Ushijima B."/>
            <person name="Smith A.M."/>
            <person name="Aeby G.S."/>
            <person name="Callahan S.M."/>
            <person name="Belcaid M."/>
        </authorList>
    </citation>
    <scope>NUCLEOTIDE SEQUENCE [LARGE SCALE GENOMIC DNA]</scope>
    <source>
        <strain evidence="6 7">OCN003</strain>
    </source>
</reference>
<name>A0A0A7EBZ3_9GAMM</name>
<comment type="subcellular location">
    <subcellularLocation>
        <location evidence="1">Membrane</location>
        <topology evidence="1">Multi-pass membrane protein</topology>
    </subcellularLocation>
</comment>
<accession>A0A0A7EBZ3</accession>
<dbReference type="eggNOG" id="COG3671">
    <property type="taxonomic scope" value="Bacteria"/>
</dbReference>
<evidence type="ECO:0000256" key="2">
    <source>
        <dbReference type="ARBA" id="ARBA00022692"/>
    </source>
</evidence>